<keyword evidence="3" id="KW-0732">Signal</keyword>
<evidence type="ECO:0000313" key="7">
    <source>
        <dbReference type="EMBL" id="MBB6326400.1"/>
    </source>
</evidence>
<protein>
    <recommendedName>
        <fullName evidence="6">Cytochrome c domain-containing protein</fullName>
    </recommendedName>
</protein>
<dbReference type="SUPFAM" id="SSF46626">
    <property type="entry name" value="Cytochrome c"/>
    <property type="match status" value="1"/>
</dbReference>
<evidence type="ECO:0000256" key="2">
    <source>
        <dbReference type="ARBA" id="ARBA00022723"/>
    </source>
</evidence>
<dbReference type="InterPro" id="IPR009056">
    <property type="entry name" value="Cyt_c-like_dom"/>
</dbReference>
<keyword evidence="2 5" id="KW-0479">Metal-binding</keyword>
<proteinExistence type="predicted"/>
<gene>
    <name evidence="7" type="ORF">FHS59_002028</name>
</gene>
<keyword evidence="1 5" id="KW-0349">Heme</keyword>
<dbReference type="GO" id="GO:0046872">
    <property type="term" value="F:metal ion binding"/>
    <property type="evidence" value="ECO:0007669"/>
    <property type="project" value="UniProtKB-KW"/>
</dbReference>
<dbReference type="GO" id="GO:0009055">
    <property type="term" value="F:electron transfer activity"/>
    <property type="evidence" value="ECO:0007669"/>
    <property type="project" value="InterPro"/>
</dbReference>
<evidence type="ECO:0000256" key="4">
    <source>
        <dbReference type="ARBA" id="ARBA00023004"/>
    </source>
</evidence>
<evidence type="ECO:0000313" key="8">
    <source>
        <dbReference type="Proteomes" id="UP000588604"/>
    </source>
</evidence>
<accession>A0A841MGC6</accession>
<dbReference type="PANTHER" id="PTHR45460:SF2">
    <property type="entry name" value="ALPHA 1,3 GLUCANASE, GH71 FAMILY (EUROFUNG)"/>
    <property type="match status" value="1"/>
</dbReference>
<sequence length="511" mass="57515">MPHFRTNFFLILLGFLFSIPVFGQTDQVLKGKELAEKYCATCHAFPSPSLLPKDIWVKQVLPQMAATMGIKEAQDSLGVWENKSKEEIDILKKLAIYPSVNMISKEDFLAINSYYEEASPKELPSQKLKETPKSLDNFVAKTLFIEGITSPKTSLVAINEERRELIIGDGTENQIFVKVQNDELFTLPSTSSPAVHYLKKGPNSYNFISVGSIAPSDLAQGALYEMDLNLNSWNIIKENLSRPVYGIWEDLEKDGIPDFLLCNYGHHVGNISIYKNGNFNSPPLQLGGAGARKIEVVDLNQDGLLDIVALFCQGNERISVFYNLGNGNFDLEKILLRFVPVMGSSYFEMRDVNGDGKVDLLVSNGDNWDYSSVSKPYHGFRIYENKGEDLFEESWFYPQYGAAKVMALDYDEDGDLDLATIAFYDELQNPEQQFLLFENEGNFTFHPKFIPEAALGKWLTMDVGDLDGDGDTDIVLGAYTHNFLEYSKLLVKGIDEIPNVLILENQKSQKE</sequence>
<evidence type="ECO:0000256" key="5">
    <source>
        <dbReference type="PROSITE-ProRule" id="PRU00433"/>
    </source>
</evidence>
<keyword evidence="8" id="KW-1185">Reference proteome</keyword>
<dbReference type="Proteomes" id="UP000588604">
    <property type="component" value="Unassembled WGS sequence"/>
</dbReference>
<dbReference type="InterPro" id="IPR036909">
    <property type="entry name" value="Cyt_c-like_dom_sf"/>
</dbReference>
<dbReference type="Gene3D" id="2.130.10.130">
    <property type="entry name" value="Integrin alpha, N-terminal"/>
    <property type="match status" value="2"/>
</dbReference>
<reference evidence="7 8" key="1">
    <citation type="submission" date="2020-08" db="EMBL/GenBank/DDBJ databases">
        <title>Genomic Encyclopedia of Type Strains, Phase IV (KMG-IV): sequencing the most valuable type-strain genomes for metagenomic binning, comparative biology and taxonomic classification.</title>
        <authorList>
            <person name="Goeker M."/>
        </authorList>
    </citation>
    <scope>NUCLEOTIDE SEQUENCE [LARGE SCALE GENOMIC DNA]</scope>
    <source>
        <strain evidence="7 8">DSM 102044</strain>
    </source>
</reference>
<dbReference type="RefSeq" id="WP_184495008.1">
    <property type="nucleotide sequence ID" value="NZ_JACIJO010000002.1"/>
</dbReference>
<dbReference type="SUPFAM" id="SSF69318">
    <property type="entry name" value="Integrin alpha N-terminal domain"/>
    <property type="match status" value="1"/>
</dbReference>
<name>A0A841MGC6_9BACT</name>
<evidence type="ECO:0000259" key="6">
    <source>
        <dbReference type="PROSITE" id="PS51007"/>
    </source>
</evidence>
<dbReference type="AlphaFoldDB" id="A0A841MGC6"/>
<dbReference type="EMBL" id="JACIJO010000002">
    <property type="protein sequence ID" value="MBB6326400.1"/>
    <property type="molecule type" value="Genomic_DNA"/>
</dbReference>
<dbReference type="GO" id="GO:0020037">
    <property type="term" value="F:heme binding"/>
    <property type="evidence" value="ECO:0007669"/>
    <property type="project" value="InterPro"/>
</dbReference>
<dbReference type="InterPro" id="IPR028994">
    <property type="entry name" value="Integrin_alpha_N"/>
</dbReference>
<feature type="domain" description="Cytochrome c" evidence="6">
    <location>
        <begin position="26"/>
        <end position="119"/>
    </location>
</feature>
<organism evidence="7 8">
    <name type="scientific">Algoriphagus iocasae</name>
    <dbReference type="NCBI Taxonomy" id="1836499"/>
    <lineage>
        <taxon>Bacteria</taxon>
        <taxon>Pseudomonadati</taxon>
        <taxon>Bacteroidota</taxon>
        <taxon>Cytophagia</taxon>
        <taxon>Cytophagales</taxon>
        <taxon>Cyclobacteriaceae</taxon>
        <taxon>Algoriphagus</taxon>
    </lineage>
</organism>
<dbReference type="InterPro" id="IPR013517">
    <property type="entry name" value="FG-GAP"/>
</dbReference>
<comment type="caution">
    <text evidence="7">The sequence shown here is derived from an EMBL/GenBank/DDBJ whole genome shotgun (WGS) entry which is preliminary data.</text>
</comment>
<keyword evidence="4 5" id="KW-0408">Iron</keyword>
<dbReference type="PANTHER" id="PTHR45460">
    <property type="entry name" value="SIMILAR TO CYSTEINE PROTEINASE"/>
    <property type="match status" value="1"/>
</dbReference>
<evidence type="ECO:0000256" key="3">
    <source>
        <dbReference type="ARBA" id="ARBA00022729"/>
    </source>
</evidence>
<evidence type="ECO:0000256" key="1">
    <source>
        <dbReference type="ARBA" id="ARBA00022617"/>
    </source>
</evidence>
<dbReference type="PROSITE" id="PS51007">
    <property type="entry name" value="CYTC"/>
    <property type="match status" value="1"/>
</dbReference>
<dbReference type="Pfam" id="PF13517">
    <property type="entry name" value="FG-GAP_3"/>
    <property type="match status" value="2"/>
</dbReference>